<accession>A0AAW1ICG1</accession>
<dbReference type="InterPro" id="IPR050951">
    <property type="entry name" value="Retrovirus_Pol_polyprotein"/>
</dbReference>
<sequence length="98" mass="10962">MAKSNEDNAEMCLVSGTIGVIALTEEGISKTKEKVDAIVSAPRPTNVTQLKSFIGMANYYAKFEKNMTNLLAPLYRLLQKNVSFHWDECCQRAFAEIN</sequence>
<proteinExistence type="predicted"/>
<evidence type="ECO:0000256" key="1">
    <source>
        <dbReference type="ARBA" id="ARBA00012493"/>
    </source>
</evidence>
<evidence type="ECO:0000313" key="3">
    <source>
        <dbReference type="Proteomes" id="UP001458880"/>
    </source>
</evidence>
<dbReference type="GO" id="GO:0003964">
    <property type="term" value="F:RNA-directed DNA polymerase activity"/>
    <property type="evidence" value="ECO:0007669"/>
    <property type="project" value="UniProtKB-EC"/>
</dbReference>
<dbReference type="EMBL" id="JASPKY010000650">
    <property type="protein sequence ID" value="KAK9687326.1"/>
    <property type="molecule type" value="Genomic_DNA"/>
</dbReference>
<gene>
    <name evidence="2" type="ORF">QE152_g36531</name>
</gene>
<dbReference type="Proteomes" id="UP001458880">
    <property type="component" value="Unassembled WGS sequence"/>
</dbReference>
<reference evidence="2 3" key="1">
    <citation type="journal article" date="2024" name="BMC Genomics">
        <title>De novo assembly and annotation of Popillia japonica's genome with initial clues to its potential as an invasive pest.</title>
        <authorList>
            <person name="Cucini C."/>
            <person name="Boschi S."/>
            <person name="Funari R."/>
            <person name="Cardaioli E."/>
            <person name="Iannotti N."/>
            <person name="Marturano G."/>
            <person name="Paoli F."/>
            <person name="Bruttini M."/>
            <person name="Carapelli A."/>
            <person name="Frati F."/>
            <person name="Nardi F."/>
        </authorList>
    </citation>
    <scope>NUCLEOTIDE SEQUENCE [LARGE SCALE GENOMIC DNA]</scope>
    <source>
        <strain evidence="2">DMR45628</strain>
    </source>
</reference>
<dbReference type="Gene3D" id="3.30.70.270">
    <property type="match status" value="1"/>
</dbReference>
<evidence type="ECO:0000313" key="2">
    <source>
        <dbReference type="EMBL" id="KAK9687326.1"/>
    </source>
</evidence>
<dbReference type="PANTHER" id="PTHR37984">
    <property type="entry name" value="PROTEIN CBG26694"/>
    <property type="match status" value="1"/>
</dbReference>
<comment type="caution">
    <text evidence="2">The sequence shown here is derived from an EMBL/GenBank/DDBJ whole genome shotgun (WGS) entry which is preliminary data.</text>
</comment>
<protein>
    <recommendedName>
        <fullName evidence="1">RNA-directed DNA polymerase</fullName>
        <ecNumber evidence="1">2.7.7.49</ecNumber>
    </recommendedName>
</protein>
<dbReference type="FunFam" id="3.30.70.270:FF:000020">
    <property type="entry name" value="Transposon Tf2-6 polyprotein-like Protein"/>
    <property type="match status" value="1"/>
</dbReference>
<name>A0AAW1ICG1_POPJA</name>
<dbReference type="AlphaFoldDB" id="A0AAW1ICG1"/>
<dbReference type="InterPro" id="IPR043128">
    <property type="entry name" value="Rev_trsase/Diguanyl_cyclase"/>
</dbReference>
<dbReference type="SUPFAM" id="SSF56672">
    <property type="entry name" value="DNA/RNA polymerases"/>
    <property type="match status" value="1"/>
</dbReference>
<keyword evidence="3" id="KW-1185">Reference proteome</keyword>
<organism evidence="2 3">
    <name type="scientific">Popillia japonica</name>
    <name type="common">Japanese beetle</name>
    <dbReference type="NCBI Taxonomy" id="7064"/>
    <lineage>
        <taxon>Eukaryota</taxon>
        <taxon>Metazoa</taxon>
        <taxon>Ecdysozoa</taxon>
        <taxon>Arthropoda</taxon>
        <taxon>Hexapoda</taxon>
        <taxon>Insecta</taxon>
        <taxon>Pterygota</taxon>
        <taxon>Neoptera</taxon>
        <taxon>Endopterygota</taxon>
        <taxon>Coleoptera</taxon>
        <taxon>Polyphaga</taxon>
        <taxon>Scarabaeiformia</taxon>
        <taxon>Scarabaeidae</taxon>
        <taxon>Rutelinae</taxon>
        <taxon>Popillia</taxon>
    </lineage>
</organism>
<dbReference type="InterPro" id="IPR043502">
    <property type="entry name" value="DNA/RNA_pol_sf"/>
</dbReference>
<dbReference type="EC" id="2.7.7.49" evidence="1"/>
<dbReference type="PANTHER" id="PTHR37984:SF5">
    <property type="entry name" value="PROTEIN NYNRIN-LIKE"/>
    <property type="match status" value="1"/>
</dbReference>